<evidence type="ECO:0000256" key="1">
    <source>
        <dbReference type="SAM" id="MobiDB-lite"/>
    </source>
</evidence>
<dbReference type="AlphaFoldDB" id="W2TT15"/>
<feature type="non-terminal residue" evidence="2">
    <location>
        <position position="1"/>
    </location>
</feature>
<organism evidence="2 3">
    <name type="scientific">Necator americanus</name>
    <name type="common">Human hookworm</name>
    <dbReference type="NCBI Taxonomy" id="51031"/>
    <lineage>
        <taxon>Eukaryota</taxon>
        <taxon>Metazoa</taxon>
        <taxon>Ecdysozoa</taxon>
        <taxon>Nematoda</taxon>
        <taxon>Chromadorea</taxon>
        <taxon>Rhabditida</taxon>
        <taxon>Rhabditina</taxon>
        <taxon>Rhabditomorpha</taxon>
        <taxon>Strongyloidea</taxon>
        <taxon>Ancylostomatidae</taxon>
        <taxon>Bunostominae</taxon>
        <taxon>Necator</taxon>
    </lineage>
</organism>
<dbReference type="EMBL" id="KI657862">
    <property type="protein sequence ID" value="ETN84784.1"/>
    <property type="molecule type" value="Genomic_DNA"/>
</dbReference>
<name>W2TT15_NECAM</name>
<gene>
    <name evidence="2" type="ORF">NECAME_06668</name>
</gene>
<proteinExistence type="predicted"/>
<sequence>TDEDASKTESAKSVRCGYHSVSTLRSRLEAKMRGIASRKSLRPSQKRSPTLTQVKEMFKPIEFQLQIPTKTLPLIEELPSKARTATPTSPIERIRRAGRSQSETECSSRRQVEKPIVTSYDDSLLDVPLSDKHQSQDWRNTTTSLEKYNPNQWWALPLRV</sequence>
<dbReference type="KEGG" id="nai:NECAME_06668"/>
<protein>
    <submittedName>
        <fullName evidence="2">Uncharacterized protein</fullName>
    </submittedName>
</protein>
<evidence type="ECO:0000313" key="2">
    <source>
        <dbReference type="EMBL" id="ETN84784.1"/>
    </source>
</evidence>
<dbReference type="Proteomes" id="UP000053676">
    <property type="component" value="Unassembled WGS sequence"/>
</dbReference>
<evidence type="ECO:0000313" key="3">
    <source>
        <dbReference type="Proteomes" id="UP000053676"/>
    </source>
</evidence>
<dbReference type="STRING" id="51031.W2TT15"/>
<reference evidence="3" key="1">
    <citation type="journal article" date="2014" name="Nat. Genet.">
        <title>Genome of the human hookworm Necator americanus.</title>
        <authorList>
            <person name="Tang Y.T."/>
            <person name="Gao X."/>
            <person name="Rosa B.A."/>
            <person name="Abubucker S."/>
            <person name="Hallsworth-Pepin K."/>
            <person name="Martin J."/>
            <person name="Tyagi R."/>
            <person name="Heizer E."/>
            <person name="Zhang X."/>
            <person name="Bhonagiri-Palsikar V."/>
            <person name="Minx P."/>
            <person name="Warren W.C."/>
            <person name="Wang Q."/>
            <person name="Zhan B."/>
            <person name="Hotez P.J."/>
            <person name="Sternberg P.W."/>
            <person name="Dougall A."/>
            <person name="Gaze S.T."/>
            <person name="Mulvenna J."/>
            <person name="Sotillo J."/>
            <person name="Ranganathan S."/>
            <person name="Rabelo E.M."/>
            <person name="Wilson R.K."/>
            <person name="Felgner P.L."/>
            <person name="Bethony J."/>
            <person name="Hawdon J.M."/>
            <person name="Gasser R.B."/>
            <person name="Loukas A."/>
            <person name="Mitreva M."/>
        </authorList>
    </citation>
    <scope>NUCLEOTIDE SEQUENCE [LARGE SCALE GENOMIC DNA]</scope>
</reference>
<feature type="region of interest" description="Disordered" evidence="1">
    <location>
        <begin position="78"/>
        <end position="117"/>
    </location>
</feature>
<dbReference type="OrthoDB" id="5792480at2759"/>
<accession>W2TT15</accession>
<keyword evidence="3" id="KW-1185">Reference proteome</keyword>